<feature type="non-terminal residue" evidence="1">
    <location>
        <position position="77"/>
    </location>
</feature>
<dbReference type="Proteomes" id="UP001295444">
    <property type="component" value="Chromosome 04"/>
</dbReference>
<evidence type="ECO:0000313" key="2">
    <source>
        <dbReference type="Proteomes" id="UP001295444"/>
    </source>
</evidence>
<dbReference type="AlphaFoldDB" id="A0AAD1S0W3"/>
<organism evidence="1 2">
    <name type="scientific">Pelobates cultripes</name>
    <name type="common">Western spadefoot toad</name>
    <dbReference type="NCBI Taxonomy" id="61616"/>
    <lineage>
        <taxon>Eukaryota</taxon>
        <taxon>Metazoa</taxon>
        <taxon>Chordata</taxon>
        <taxon>Craniata</taxon>
        <taxon>Vertebrata</taxon>
        <taxon>Euteleostomi</taxon>
        <taxon>Amphibia</taxon>
        <taxon>Batrachia</taxon>
        <taxon>Anura</taxon>
        <taxon>Pelobatoidea</taxon>
        <taxon>Pelobatidae</taxon>
        <taxon>Pelobates</taxon>
    </lineage>
</organism>
<accession>A0AAD1S0W3</accession>
<protein>
    <submittedName>
        <fullName evidence="1">Uncharacterized protein</fullName>
    </submittedName>
</protein>
<name>A0AAD1S0W3_PELCU</name>
<reference evidence="1" key="1">
    <citation type="submission" date="2022-03" db="EMBL/GenBank/DDBJ databases">
        <authorList>
            <person name="Alioto T."/>
            <person name="Alioto T."/>
            <person name="Gomez Garrido J."/>
        </authorList>
    </citation>
    <scope>NUCLEOTIDE SEQUENCE</scope>
</reference>
<sequence>MDAAGSALRGCKLNLAQLTTWVDDLDNRSRRLNLRVRGVKEGGLLENIPNVLRTIFSYVLRGQQITRLGLVRAHRTL</sequence>
<proteinExistence type="predicted"/>
<dbReference type="EMBL" id="OW240915">
    <property type="protein sequence ID" value="CAH2283984.1"/>
    <property type="molecule type" value="Genomic_DNA"/>
</dbReference>
<gene>
    <name evidence="1" type="ORF">PECUL_23A048136</name>
</gene>
<keyword evidence="2" id="KW-1185">Reference proteome</keyword>
<evidence type="ECO:0000313" key="1">
    <source>
        <dbReference type="EMBL" id="CAH2283984.1"/>
    </source>
</evidence>